<dbReference type="RefSeq" id="WP_110266742.1">
    <property type="nucleotide sequence ID" value="NZ_CAWNXA010000013.1"/>
</dbReference>
<evidence type="ECO:0000313" key="3">
    <source>
        <dbReference type="EMBL" id="PXV64288.1"/>
    </source>
</evidence>
<name>A0A318E6K2_9GAMM</name>
<dbReference type="AlphaFoldDB" id="A0A318E6K2"/>
<dbReference type="PROSITE" id="PS51257">
    <property type="entry name" value="PROKAR_LIPOPROTEIN"/>
    <property type="match status" value="1"/>
</dbReference>
<evidence type="ECO:0000256" key="1">
    <source>
        <dbReference type="SAM" id="MobiDB-lite"/>
    </source>
</evidence>
<gene>
    <name evidence="3" type="ORF">C8D93_11382</name>
</gene>
<proteinExistence type="predicted"/>
<dbReference type="EMBL" id="QICN01000013">
    <property type="protein sequence ID" value="PXV64288.1"/>
    <property type="molecule type" value="Genomic_DNA"/>
</dbReference>
<feature type="chain" id="PRO_5016234056" evidence="2">
    <location>
        <begin position="33"/>
        <end position="929"/>
    </location>
</feature>
<comment type="caution">
    <text evidence="3">The sequence shown here is derived from an EMBL/GenBank/DDBJ whole genome shotgun (WGS) entry which is preliminary data.</text>
</comment>
<accession>A0A318E6K2</accession>
<reference evidence="3 4" key="1">
    <citation type="submission" date="2018-04" db="EMBL/GenBank/DDBJ databases">
        <title>Genomic Encyclopedia of Type Strains, Phase IV (KMG-IV): sequencing the most valuable type-strain genomes for metagenomic binning, comparative biology and taxonomic classification.</title>
        <authorList>
            <person name="Goeker M."/>
        </authorList>
    </citation>
    <scope>NUCLEOTIDE SEQUENCE [LARGE SCALE GENOMIC DNA]</scope>
    <source>
        <strain evidence="3 4">DSM 104150</strain>
    </source>
</reference>
<evidence type="ECO:0000256" key="2">
    <source>
        <dbReference type="SAM" id="SignalP"/>
    </source>
</evidence>
<dbReference type="OrthoDB" id="5377249at2"/>
<feature type="signal peptide" evidence="2">
    <location>
        <begin position="1"/>
        <end position="32"/>
    </location>
</feature>
<organism evidence="3 4">
    <name type="scientific">Sinimarinibacterium flocculans</name>
    <dbReference type="NCBI Taxonomy" id="985250"/>
    <lineage>
        <taxon>Bacteria</taxon>
        <taxon>Pseudomonadati</taxon>
        <taxon>Pseudomonadota</taxon>
        <taxon>Gammaproteobacteria</taxon>
        <taxon>Nevskiales</taxon>
        <taxon>Nevskiaceae</taxon>
        <taxon>Sinimarinibacterium</taxon>
    </lineage>
</organism>
<keyword evidence="2" id="KW-0732">Signal</keyword>
<protein>
    <submittedName>
        <fullName evidence="3">Uncharacterized protein</fullName>
    </submittedName>
</protein>
<evidence type="ECO:0000313" key="4">
    <source>
        <dbReference type="Proteomes" id="UP000248330"/>
    </source>
</evidence>
<feature type="region of interest" description="Disordered" evidence="1">
    <location>
        <begin position="769"/>
        <end position="796"/>
    </location>
</feature>
<sequence>MKLASMLVGRRRALSVLVPSLLLLSACGSSSAPDTSGNAALPPQNPASLDSQIRGDILSSSLRGCDFLDPSYCQFPWPSNALTRPDAGTDTGLRLDLRLAGMPMNIALLPVNPAEWNQDDGFSPGQMILSHVPDLDLDRSRAAPVTDIEASLEPDAPILIVDAETLQRHPIWVEFDQSGTAATPACGLVGDLGSLIGDATGPLGPLLGAVGAGCSAALGPVFNVLGQLLDRTGLLPNSAFKIDPPALIIRPGINFTEGRRYIVAMRNLVDAGGAPLPARPHFRVFRDNHASDLDAVNDRRAAMEDIFARLGQHGVARESLYLAWDFTVRSKRNLAGRSLHMRDRALEILGDAAPDFEIDSVEDFDDGATIRRIEGRFTVPNFLNLPDGLCDNLPLLSDLVDYCAGVEALLGAIEGTGVPPLEQIGGVAGDALGLLLRDIGQLPLSRLNYGLPRGEFPQINPLQPEQEYRFQCEIPRTAVGSFDDPQTWVRPAAATLYGHGLLGAKGEVGGSSTARLRELNFMHCAIDWIGMSTRDVPMTLIILLELGQFRSLSDRLQQGIINWHFMGRLMKHPDGLVSSPAFQTADGRPVFEPDRLFYDGNSQGGILSAPVVATSPDIERASFGVPGMNYSTLLRRSVDFDLYGIFMYAAYPNSFDQSFLFSLISNLWERGENTGYINDLRNQDGYAGLGAPTPDKEILMHVAFGDHQVADVSAEVMNRSMAASVHLPGAEPGRHTNVNPYWGMPAAVDGDNGSVMVVWDIGPLDNPFNAGTPPSPTRNIPPRIGQDPHGNPRRELSSGIQRYDFLVGQRFTNVCGPRPCFAREYVSEAVASGASGNALPLVRAPGPAWARAGTSVPLLSVAADPDLDALTAQWQVVAGANCVADLIDADQPGARLQLAENCSGDVQLEVRVDDGRGGQATHRTTVIVE</sequence>
<keyword evidence="4" id="KW-1185">Reference proteome</keyword>
<dbReference type="Proteomes" id="UP000248330">
    <property type="component" value="Unassembled WGS sequence"/>
</dbReference>